<feature type="transmembrane region" description="Helical" evidence="8">
    <location>
        <begin position="583"/>
        <end position="604"/>
    </location>
</feature>
<evidence type="ECO:0000256" key="4">
    <source>
        <dbReference type="ARBA" id="ARBA00022989"/>
    </source>
</evidence>
<evidence type="ECO:0000256" key="6">
    <source>
        <dbReference type="ARBA" id="ARBA00023170"/>
    </source>
</evidence>
<dbReference type="Pfam" id="PF24061">
    <property type="entry name" value="LBD_receptor"/>
    <property type="match status" value="1"/>
</dbReference>
<keyword evidence="7" id="KW-0325">Glycoprotein</keyword>
<comment type="subcellular location">
    <subcellularLocation>
        <location evidence="1">Cell membrane</location>
        <topology evidence="1">Multi-pass membrane protein</topology>
    </subcellularLocation>
</comment>
<evidence type="ECO:0000313" key="10">
    <source>
        <dbReference type="EnsemblMetazoa" id="SCAU003998-PA"/>
    </source>
</evidence>
<name>A0A1I8P1M7_STOCA</name>
<evidence type="ECO:0000259" key="9">
    <source>
        <dbReference type="Pfam" id="PF24061"/>
    </source>
</evidence>
<accession>A0A1I8P1M7</accession>
<dbReference type="VEuPathDB" id="VectorBase:SCAU003998"/>
<feature type="domain" description="Putative ionotropic receptor ligand binding" evidence="9">
    <location>
        <begin position="14"/>
        <end position="200"/>
    </location>
</feature>
<sequence>MQNLDGHELPLLLQRVIAACCNIVRNYFALLSDGFMFSSHIEEERLRHDLHDFMRHVLICKKDFKVEIENISGDRMITFNRKFNVIVVDSAKSLRELNPANLTKDYDIQEHYILYLMDAVRFSDLYLELHQIFSHFWQYYMLNVIVLVENPDIQVVDVYTYFPFHDGASCRHVHVKYINSYGDAWRYPIPKSLYPDKVGNLHKCPVTAAVWNTPPYLSFKRHPNGTIEIHYWEAELLYVLGDKFNFTVALIEPINNQQRGKQQPDGTINGAMGLMIRRTADLSLGSFRVTLERAAVLTGAESYYQTWQAYAFLKRAQPYTSLEILVYAFDNRTWICLVISFLTALLVAYFVQLRYDTSYWARIVMGIPRPTAPLTNIVMMMTGQAIGALPENTFCRFVLTLWDLFGLLLRTAYQSLLFQLLQSDLYHPAPFGLVDLMSRGCKIVTTNGTYDSVSTVPTFYLRLIEMHIIKNVSEQSIFFYVEAHKHECYAGISPEDFIIHHARVENKRGMFIVLPEKIFTQHLTIYFTKHTFLIDRFNEVLQNLRAMGLIDFWASNSVDRTYVEVPTEKQVFLPLTMGNLEGIFVTYLVLTALALVIFFVEIVISKWRK</sequence>
<dbReference type="Proteomes" id="UP000095300">
    <property type="component" value="Unassembled WGS sequence"/>
</dbReference>
<dbReference type="PANTHER" id="PTHR42643:SF30">
    <property type="entry name" value="IONOTROPIC RECEPTOR 40A-RELATED"/>
    <property type="match status" value="1"/>
</dbReference>
<keyword evidence="5 8" id="KW-0472">Membrane</keyword>
<dbReference type="SUPFAM" id="SSF53850">
    <property type="entry name" value="Periplasmic binding protein-like II"/>
    <property type="match status" value="1"/>
</dbReference>
<reference evidence="10" key="1">
    <citation type="submission" date="2020-05" db="UniProtKB">
        <authorList>
            <consortium name="EnsemblMetazoa"/>
        </authorList>
    </citation>
    <scope>IDENTIFICATION</scope>
    <source>
        <strain evidence="10">USDA</strain>
    </source>
</reference>
<keyword evidence="11" id="KW-1185">Reference proteome</keyword>
<dbReference type="InterPro" id="IPR052192">
    <property type="entry name" value="Insect_Ionotropic_Sensory_Rcpt"/>
</dbReference>
<evidence type="ECO:0000256" key="2">
    <source>
        <dbReference type="ARBA" id="ARBA00022475"/>
    </source>
</evidence>
<proteinExistence type="predicted"/>
<dbReference type="AlphaFoldDB" id="A0A1I8P1M7"/>
<keyword evidence="4 8" id="KW-1133">Transmembrane helix</keyword>
<dbReference type="EnsemblMetazoa" id="SCAU003998-RA">
    <property type="protein sequence ID" value="SCAU003998-PA"/>
    <property type="gene ID" value="SCAU003998"/>
</dbReference>
<protein>
    <recommendedName>
        <fullName evidence="9">Putative ionotropic receptor ligand binding domain-containing protein</fullName>
    </recommendedName>
</protein>
<evidence type="ECO:0000256" key="1">
    <source>
        <dbReference type="ARBA" id="ARBA00004651"/>
    </source>
</evidence>
<dbReference type="GO" id="GO:0005886">
    <property type="term" value="C:plasma membrane"/>
    <property type="evidence" value="ECO:0007669"/>
    <property type="project" value="UniProtKB-SubCell"/>
</dbReference>
<dbReference type="Gene3D" id="3.40.190.10">
    <property type="entry name" value="Periplasmic binding protein-like II"/>
    <property type="match status" value="1"/>
</dbReference>
<keyword evidence="3 8" id="KW-0812">Transmembrane</keyword>
<evidence type="ECO:0000256" key="5">
    <source>
        <dbReference type="ARBA" id="ARBA00023136"/>
    </source>
</evidence>
<evidence type="ECO:0000256" key="8">
    <source>
        <dbReference type="SAM" id="Phobius"/>
    </source>
</evidence>
<organism evidence="10 11">
    <name type="scientific">Stomoxys calcitrans</name>
    <name type="common">Stable fly</name>
    <name type="synonym">Conops calcitrans</name>
    <dbReference type="NCBI Taxonomy" id="35570"/>
    <lineage>
        <taxon>Eukaryota</taxon>
        <taxon>Metazoa</taxon>
        <taxon>Ecdysozoa</taxon>
        <taxon>Arthropoda</taxon>
        <taxon>Hexapoda</taxon>
        <taxon>Insecta</taxon>
        <taxon>Pterygota</taxon>
        <taxon>Neoptera</taxon>
        <taxon>Endopterygota</taxon>
        <taxon>Diptera</taxon>
        <taxon>Brachycera</taxon>
        <taxon>Muscomorpha</taxon>
        <taxon>Muscoidea</taxon>
        <taxon>Muscidae</taxon>
        <taxon>Stomoxys</taxon>
    </lineage>
</organism>
<evidence type="ECO:0000256" key="3">
    <source>
        <dbReference type="ARBA" id="ARBA00022692"/>
    </source>
</evidence>
<dbReference type="PANTHER" id="PTHR42643">
    <property type="entry name" value="IONOTROPIC RECEPTOR 20A-RELATED"/>
    <property type="match status" value="1"/>
</dbReference>
<keyword evidence="2" id="KW-1003">Cell membrane</keyword>
<dbReference type="InterPro" id="IPR056198">
    <property type="entry name" value="LBD_receptor"/>
</dbReference>
<keyword evidence="6" id="KW-0675">Receptor</keyword>
<evidence type="ECO:0000256" key="7">
    <source>
        <dbReference type="ARBA" id="ARBA00023180"/>
    </source>
</evidence>
<evidence type="ECO:0000313" key="11">
    <source>
        <dbReference type="Proteomes" id="UP000095300"/>
    </source>
</evidence>